<protein>
    <submittedName>
        <fullName evidence="3">Uncharacterized protein LOC106457518 isoform X1</fullName>
    </submittedName>
</protein>
<proteinExistence type="predicted"/>
<organism evidence="2 3">
    <name type="scientific">Limulus polyphemus</name>
    <name type="common">Atlantic horseshoe crab</name>
    <dbReference type="NCBI Taxonomy" id="6850"/>
    <lineage>
        <taxon>Eukaryota</taxon>
        <taxon>Metazoa</taxon>
        <taxon>Ecdysozoa</taxon>
        <taxon>Arthropoda</taxon>
        <taxon>Chelicerata</taxon>
        <taxon>Merostomata</taxon>
        <taxon>Xiphosura</taxon>
        <taxon>Limulidae</taxon>
        <taxon>Limulus</taxon>
    </lineage>
</organism>
<gene>
    <name evidence="3" type="primary">LOC106457518</name>
</gene>
<name>A0ABM1B0P8_LIMPO</name>
<reference evidence="3" key="1">
    <citation type="submission" date="2025-08" db="UniProtKB">
        <authorList>
            <consortium name="RefSeq"/>
        </authorList>
    </citation>
    <scope>IDENTIFICATION</scope>
    <source>
        <tissue evidence="3">Muscle</tissue>
    </source>
</reference>
<evidence type="ECO:0000256" key="1">
    <source>
        <dbReference type="SAM" id="MobiDB-lite"/>
    </source>
</evidence>
<keyword evidence="2" id="KW-1185">Reference proteome</keyword>
<dbReference type="GeneID" id="106457518"/>
<evidence type="ECO:0000313" key="3">
    <source>
        <dbReference type="RefSeq" id="XP_013772398.1"/>
    </source>
</evidence>
<accession>A0ABM1B0P8</accession>
<sequence length="442" mass="50497">MVGKIEGRMDSSDSSLSGVKAWIFEHACKHRMQKVIREILTQEMNGLVNLVCYRGGPTVNKECQPQTAFLFLTFLEMFQQSLNKPHFFSCEKVQLADIPWDPDVLNMVVELLESQHNVFHFVSLKLFSNLMAELKLMELIRLLLTELDAYSIVQKLNLFFPRWDEKYEKQVEETFKLKEKNKILINLQTSHNRCRRMLLQLLLSVHKRRAYILSSMTEDLKSLARSAVTHVGKVLKLIRRNLPHTAIEQIQFTAKEDLAGSSDPAIQILLDHLTPDISEAEFLTLIKNLGHQDMGNISIMSCLDPLAEIPSSSQDNHAVPVSGPPISEVESPFRPAESQPFFFETEEVCGLSDRTEPATLSDFDDHQLEVQEMPHQFEDVEIVEDSTSEDETSISQENDSVSTLPDLESHLYLCETTTRPCIVKLHYEGTLENAGVQYKLYQ</sequence>
<evidence type="ECO:0000313" key="2">
    <source>
        <dbReference type="Proteomes" id="UP000694941"/>
    </source>
</evidence>
<dbReference type="RefSeq" id="XP_013772398.1">
    <property type="nucleotide sequence ID" value="XM_013916944.2"/>
</dbReference>
<feature type="region of interest" description="Disordered" evidence="1">
    <location>
        <begin position="314"/>
        <end position="333"/>
    </location>
</feature>
<dbReference type="Proteomes" id="UP000694941">
    <property type="component" value="Unplaced"/>
</dbReference>